<keyword evidence="5" id="KW-1185">Reference proteome</keyword>
<dbReference type="EC" id="1.2.1.84" evidence="1"/>
<dbReference type="GO" id="GO:0102965">
    <property type="term" value="F:alcohol-forming long-chain fatty acyl-CoA reductase activity"/>
    <property type="evidence" value="ECO:0007669"/>
    <property type="project" value="UniProtKB-EC"/>
</dbReference>
<dbReference type="PANTHER" id="PTHR11011">
    <property type="entry name" value="MALE STERILITY PROTEIN 2-RELATED"/>
    <property type="match status" value="1"/>
</dbReference>
<protein>
    <recommendedName>
        <fullName evidence="1">Fatty acyl-CoA reductase</fullName>
        <ecNumber evidence="1">1.2.1.84</ecNumber>
    </recommendedName>
</protein>
<dbReference type="InterPro" id="IPR013120">
    <property type="entry name" value="FAR_NAD-bd"/>
</dbReference>
<comment type="similarity">
    <text evidence="1">Belongs to the fatty acyl-CoA reductase family.</text>
</comment>
<reference evidence="4 5" key="1">
    <citation type="submission" date="2023-01" db="EMBL/GenBank/DDBJ databases">
        <title>Analysis of 21 Apiospora genomes using comparative genomics revels a genus with tremendous synthesis potential of carbohydrate active enzymes and secondary metabolites.</title>
        <authorList>
            <person name="Sorensen T."/>
        </authorList>
    </citation>
    <scope>NUCLEOTIDE SEQUENCE [LARGE SCALE GENOMIC DNA]</scope>
    <source>
        <strain evidence="4 5">CBS 117206</strain>
    </source>
</reference>
<feature type="compositionally biased region" description="Low complexity" evidence="2">
    <location>
        <begin position="468"/>
        <end position="482"/>
    </location>
</feature>
<dbReference type="Proteomes" id="UP001392437">
    <property type="component" value="Unassembled WGS sequence"/>
</dbReference>
<evidence type="ECO:0000313" key="5">
    <source>
        <dbReference type="Proteomes" id="UP001392437"/>
    </source>
</evidence>
<dbReference type="AlphaFoldDB" id="A0AAW0QNE5"/>
<dbReference type="Gene3D" id="3.40.50.720">
    <property type="entry name" value="NAD(P)-binding Rossmann-like Domain"/>
    <property type="match status" value="1"/>
</dbReference>
<name>A0AAW0QNE5_9PEZI</name>
<feature type="compositionally biased region" description="Basic and acidic residues" evidence="2">
    <location>
        <begin position="493"/>
        <end position="505"/>
    </location>
</feature>
<evidence type="ECO:0000313" key="4">
    <source>
        <dbReference type="EMBL" id="KAK8105685.1"/>
    </source>
</evidence>
<proteinExistence type="inferred from homology"/>
<dbReference type="GO" id="GO:0005777">
    <property type="term" value="C:peroxisome"/>
    <property type="evidence" value="ECO:0007669"/>
    <property type="project" value="TreeGrafter"/>
</dbReference>
<dbReference type="SUPFAM" id="SSF51735">
    <property type="entry name" value="NAD(P)-binding Rossmann-fold domains"/>
    <property type="match status" value="1"/>
</dbReference>
<sequence>MGNVVLLTGSTGFVGKVVVETLFRCRYSFPFDKVAVLVRANKTKSARERFLDLANSSPCFSLLPPGWFDDVRVVEGDLGEDDCGIADADDAEYLYENTTHIIHCAASISFSAAVDVLMRENVGSSLHLLALARRCPRLRHAVLTSTAYATPWTPDPIHEQLVTLPLPAAELCAQLRSGELSGDAALRLTGHPNLYTLTKCLAEHVVAETRGGLPVTIVRPSIVSAAWKHPMPGWTDSFAAATGLFTGVWMGVLRVVPGDLQTGLDIVPVDNVTMSLVSTCLGDVPQVGDSSTSSYSSYPLRIFHATSGKQHNISATQVYRVMHSKRLPSHPTILKPNLRYHGQNPLWLPLADFVHQAVPVALGRTWAAVSGDAKLARNLAKARRMQRSSSLFAHFSSHAYDFQSAPRARDTLDAEFEAEEYLERVFRGAGRFLLKLDVSLQTVAMEKLYGESSESDESESATGSLPCSRSSSSATDGSESGGTPASSILDVSRAAEDDGATRAEEGGCLPKKLETIIVTNVALAA</sequence>
<organism evidence="4 5">
    <name type="scientific">Apiospora kogelbergensis</name>
    <dbReference type="NCBI Taxonomy" id="1337665"/>
    <lineage>
        <taxon>Eukaryota</taxon>
        <taxon>Fungi</taxon>
        <taxon>Dikarya</taxon>
        <taxon>Ascomycota</taxon>
        <taxon>Pezizomycotina</taxon>
        <taxon>Sordariomycetes</taxon>
        <taxon>Xylariomycetidae</taxon>
        <taxon>Amphisphaeriales</taxon>
        <taxon>Apiosporaceae</taxon>
        <taxon>Apiospora</taxon>
    </lineage>
</organism>
<keyword evidence="1" id="KW-0521">NADP</keyword>
<dbReference type="EMBL" id="JAQQWP010000008">
    <property type="protein sequence ID" value="KAK8105685.1"/>
    <property type="molecule type" value="Genomic_DNA"/>
</dbReference>
<comment type="catalytic activity">
    <reaction evidence="1">
        <text>a long-chain fatty acyl-CoA + 2 NADPH + 2 H(+) = a long-chain primary fatty alcohol + 2 NADP(+) + CoA</text>
        <dbReference type="Rhea" id="RHEA:52716"/>
        <dbReference type="ChEBI" id="CHEBI:15378"/>
        <dbReference type="ChEBI" id="CHEBI:57287"/>
        <dbReference type="ChEBI" id="CHEBI:57783"/>
        <dbReference type="ChEBI" id="CHEBI:58349"/>
        <dbReference type="ChEBI" id="CHEBI:77396"/>
        <dbReference type="ChEBI" id="CHEBI:83139"/>
        <dbReference type="EC" id="1.2.1.84"/>
    </reaction>
</comment>
<accession>A0AAW0QNE5</accession>
<keyword evidence="1" id="KW-0444">Lipid biosynthesis</keyword>
<comment type="function">
    <text evidence="1">Catalyzes the reduction of fatty acyl-CoA to fatty alcohols.</text>
</comment>
<dbReference type="CDD" id="cd05236">
    <property type="entry name" value="FAR-N_SDR_e"/>
    <property type="match status" value="1"/>
</dbReference>
<dbReference type="InterPro" id="IPR036291">
    <property type="entry name" value="NAD(P)-bd_dom_sf"/>
</dbReference>
<evidence type="ECO:0000256" key="1">
    <source>
        <dbReference type="RuleBase" id="RU363097"/>
    </source>
</evidence>
<evidence type="ECO:0000256" key="2">
    <source>
        <dbReference type="SAM" id="MobiDB-lite"/>
    </source>
</evidence>
<keyword evidence="1" id="KW-0443">Lipid metabolism</keyword>
<dbReference type="InterPro" id="IPR026055">
    <property type="entry name" value="FAR"/>
</dbReference>
<evidence type="ECO:0000259" key="3">
    <source>
        <dbReference type="Pfam" id="PF07993"/>
    </source>
</evidence>
<dbReference type="GO" id="GO:0080019">
    <property type="term" value="F:alcohol-forming very long-chain fatty acyl-CoA reductase activity"/>
    <property type="evidence" value="ECO:0007669"/>
    <property type="project" value="InterPro"/>
</dbReference>
<comment type="caution">
    <text evidence="4">The sequence shown here is derived from an EMBL/GenBank/DDBJ whole genome shotgun (WGS) entry which is preliminary data.</text>
</comment>
<dbReference type="Pfam" id="PF07993">
    <property type="entry name" value="NAD_binding_4"/>
    <property type="match status" value="1"/>
</dbReference>
<feature type="region of interest" description="Disordered" evidence="2">
    <location>
        <begin position="450"/>
        <end position="506"/>
    </location>
</feature>
<dbReference type="PANTHER" id="PTHR11011:SF45">
    <property type="entry name" value="FATTY ACYL-COA REDUCTASE CG8306-RELATED"/>
    <property type="match status" value="1"/>
</dbReference>
<gene>
    <name evidence="4" type="ORF">PG999_009044</name>
</gene>
<keyword evidence="1" id="KW-0560">Oxidoreductase</keyword>
<feature type="domain" description="Thioester reductase (TE)" evidence="3">
    <location>
        <begin position="7"/>
        <end position="273"/>
    </location>
</feature>
<dbReference type="GO" id="GO:0035336">
    <property type="term" value="P:long-chain fatty-acyl-CoA metabolic process"/>
    <property type="evidence" value="ECO:0007669"/>
    <property type="project" value="TreeGrafter"/>
</dbReference>